<name>A0A2M8DMA9_9BACT</name>
<sequence length="104" mass="11269">MNPVKIAAIVLIISAGLVGSYFIIKNSTSPLPSSQTQGVSALTPPIQNPLKWVENTVKSLADNFLVERGANIKTENEDTVNLTELVAQAMFNKMRSLDEEGKNP</sequence>
<keyword evidence="1" id="KW-0472">Membrane</keyword>
<comment type="caution">
    <text evidence="2">The sequence shown here is derived from an EMBL/GenBank/DDBJ whole genome shotgun (WGS) entry which is preliminary data.</text>
</comment>
<reference evidence="3" key="1">
    <citation type="submission" date="2017-09" db="EMBL/GenBank/DDBJ databases">
        <title>Depth-based differentiation of microbial function through sediment-hosted aquifers and enrichment of novel symbionts in the deep terrestrial subsurface.</title>
        <authorList>
            <person name="Probst A.J."/>
            <person name="Ladd B."/>
            <person name="Jarett J.K."/>
            <person name="Geller-Mcgrath D.E."/>
            <person name="Sieber C.M.K."/>
            <person name="Emerson J.B."/>
            <person name="Anantharaman K."/>
            <person name="Thomas B.C."/>
            <person name="Malmstrom R."/>
            <person name="Stieglmeier M."/>
            <person name="Klingl A."/>
            <person name="Woyke T."/>
            <person name="Ryan C.M."/>
            <person name="Banfield J.F."/>
        </authorList>
    </citation>
    <scope>NUCLEOTIDE SEQUENCE [LARGE SCALE GENOMIC DNA]</scope>
</reference>
<evidence type="ECO:0000313" key="2">
    <source>
        <dbReference type="EMBL" id="PJB99038.1"/>
    </source>
</evidence>
<dbReference type="AlphaFoldDB" id="A0A2M8DMA9"/>
<dbReference type="EMBL" id="PFTC01000003">
    <property type="protein sequence ID" value="PJB99038.1"/>
    <property type="molecule type" value="Genomic_DNA"/>
</dbReference>
<accession>A0A2M8DMA9</accession>
<organism evidence="2 3">
    <name type="scientific">Candidatus Nealsonbacteria bacterium CG_4_9_14_0_8_um_filter_36_17</name>
    <dbReference type="NCBI Taxonomy" id="1974693"/>
    <lineage>
        <taxon>Bacteria</taxon>
        <taxon>Candidatus Nealsoniibacteriota</taxon>
    </lineage>
</organism>
<dbReference type="Proteomes" id="UP000230097">
    <property type="component" value="Unassembled WGS sequence"/>
</dbReference>
<proteinExistence type="predicted"/>
<protein>
    <submittedName>
        <fullName evidence="2">Uncharacterized protein</fullName>
    </submittedName>
</protein>
<evidence type="ECO:0000313" key="3">
    <source>
        <dbReference type="Proteomes" id="UP000230097"/>
    </source>
</evidence>
<feature type="non-terminal residue" evidence="2">
    <location>
        <position position="104"/>
    </location>
</feature>
<evidence type="ECO:0000256" key="1">
    <source>
        <dbReference type="SAM" id="Phobius"/>
    </source>
</evidence>
<keyword evidence="1" id="KW-0812">Transmembrane</keyword>
<feature type="transmembrane region" description="Helical" evidence="1">
    <location>
        <begin position="6"/>
        <end position="24"/>
    </location>
</feature>
<gene>
    <name evidence="2" type="ORF">CO078_00120</name>
</gene>
<keyword evidence="1" id="KW-1133">Transmembrane helix</keyword>